<evidence type="ECO:0000256" key="3">
    <source>
        <dbReference type="SAM" id="SignalP"/>
    </source>
</evidence>
<proteinExistence type="predicted"/>
<evidence type="ECO:0000256" key="2">
    <source>
        <dbReference type="SAM" id="Phobius"/>
    </source>
</evidence>
<evidence type="ECO:0000256" key="1">
    <source>
        <dbReference type="SAM" id="MobiDB-lite"/>
    </source>
</evidence>
<dbReference type="Proteomes" id="UP001305414">
    <property type="component" value="Unassembled WGS sequence"/>
</dbReference>
<feature type="compositionally biased region" description="Pro residues" evidence="1">
    <location>
        <begin position="456"/>
        <end position="472"/>
    </location>
</feature>
<keyword evidence="2" id="KW-0812">Transmembrane</keyword>
<comment type="caution">
    <text evidence="4">The sequence shown here is derived from an EMBL/GenBank/DDBJ whole genome shotgun (WGS) entry which is preliminary data.</text>
</comment>
<dbReference type="CDD" id="cd12087">
    <property type="entry name" value="TM_EGFR-like"/>
    <property type="match status" value="1"/>
</dbReference>
<keyword evidence="3" id="KW-0732">Signal</keyword>
<feature type="signal peptide" evidence="3">
    <location>
        <begin position="1"/>
        <end position="20"/>
    </location>
</feature>
<protein>
    <recommendedName>
        <fullName evidence="6">Extracellular membrane protein CFEM domain-containing protein</fullName>
    </recommendedName>
</protein>
<keyword evidence="2" id="KW-1133">Transmembrane helix</keyword>
<name>A0AAN7UE70_9PEZI</name>
<accession>A0AAN7UE70</accession>
<feature type="region of interest" description="Disordered" evidence="1">
    <location>
        <begin position="323"/>
        <end position="363"/>
    </location>
</feature>
<feature type="compositionally biased region" description="Low complexity" evidence="1">
    <location>
        <begin position="344"/>
        <end position="363"/>
    </location>
</feature>
<keyword evidence="5" id="KW-1185">Reference proteome</keyword>
<gene>
    <name evidence="4" type="ORF">RRF57_001693</name>
</gene>
<dbReference type="EMBL" id="JAWHQM010000003">
    <property type="protein sequence ID" value="KAK5625977.1"/>
    <property type="molecule type" value="Genomic_DNA"/>
</dbReference>
<feature type="region of interest" description="Disordered" evidence="1">
    <location>
        <begin position="415"/>
        <end position="437"/>
    </location>
</feature>
<feature type="compositionally biased region" description="Polar residues" evidence="1">
    <location>
        <begin position="323"/>
        <end position="343"/>
    </location>
</feature>
<evidence type="ECO:0000313" key="5">
    <source>
        <dbReference type="Proteomes" id="UP001305414"/>
    </source>
</evidence>
<evidence type="ECO:0000313" key="4">
    <source>
        <dbReference type="EMBL" id="KAK5625977.1"/>
    </source>
</evidence>
<feature type="transmembrane region" description="Helical" evidence="2">
    <location>
        <begin position="374"/>
        <end position="397"/>
    </location>
</feature>
<keyword evidence="2" id="KW-0472">Membrane</keyword>
<evidence type="ECO:0008006" key="6">
    <source>
        <dbReference type="Google" id="ProtNLM"/>
    </source>
</evidence>
<feature type="region of interest" description="Disordered" evidence="1">
    <location>
        <begin position="494"/>
        <end position="540"/>
    </location>
</feature>
<reference evidence="4 5" key="1">
    <citation type="submission" date="2023-10" db="EMBL/GenBank/DDBJ databases">
        <title>Draft genome sequence of Xylaria bambusicola isolate GMP-LS, the root and basal stem rot pathogen of sugarcane in Indonesia.</title>
        <authorList>
            <person name="Selvaraj P."/>
            <person name="Muralishankar V."/>
            <person name="Muruganantham S."/>
            <person name="Sp S."/>
            <person name="Haryani S."/>
            <person name="Lau K.J.X."/>
            <person name="Naqvi N.I."/>
        </authorList>
    </citation>
    <scope>NUCLEOTIDE SEQUENCE [LARGE SCALE GENOMIC DNA]</scope>
    <source>
        <strain evidence="4">GMP-LS</strain>
    </source>
</reference>
<sequence>MLGSRFFLALVGWSVSAAAATEVVFVTDLSIFTVLAPCAQAAVSGVIDYETVSHCPSGASALQSCICSKNNGGNLESISSAISESLDYTCGSTATDDHASASTVLAGYCDQAAITPFPEPSHIVNDYIVDLSAYHNLAPCAQSGLAETWDRCQEDASLLATCACEKNQNSAWASAQIDSSVKYWCDSHTIDVVSAQGVFSGYCGLVDGTSKFPETTDPPGDVNYYITALPQYKALASCAQSAVSYNVQAQMESLCPSGPKALASCLCLRSEMTGSISSLITSDARYYCDSTAADDISSALDVWNVYCSAAKGLTTPAGITETVSQKGASTAQTGTRSNGAQKTNAPGSGNGANSNNDNGSTLTTTGNTMSNTGVIAGAVVGSVAATALIAIVAFLLYRRSKKAKQAKVAVSTVSDTGKPELDSTSVAPPPIGSPSPSIMKGRMEDVSPVSAVSSPYAPPPMPELHNQPPPTPELLGRETQRTAYEAYSQQVYEAPGQTRPMVSEAHGQPMSELQGMGWQSGPVPQAYEMDGTDIRNQQPR</sequence>
<feature type="region of interest" description="Disordered" evidence="1">
    <location>
        <begin position="449"/>
        <end position="475"/>
    </location>
</feature>
<organism evidence="4 5">
    <name type="scientific">Xylaria bambusicola</name>
    <dbReference type="NCBI Taxonomy" id="326684"/>
    <lineage>
        <taxon>Eukaryota</taxon>
        <taxon>Fungi</taxon>
        <taxon>Dikarya</taxon>
        <taxon>Ascomycota</taxon>
        <taxon>Pezizomycotina</taxon>
        <taxon>Sordariomycetes</taxon>
        <taxon>Xylariomycetidae</taxon>
        <taxon>Xylariales</taxon>
        <taxon>Xylariaceae</taxon>
        <taxon>Xylaria</taxon>
    </lineage>
</organism>
<feature type="chain" id="PRO_5043041477" description="Extracellular membrane protein CFEM domain-containing protein" evidence="3">
    <location>
        <begin position="21"/>
        <end position="540"/>
    </location>
</feature>
<dbReference type="AlphaFoldDB" id="A0AAN7UE70"/>